<evidence type="ECO:0000313" key="5">
    <source>
        <dbReference type="Proteomes" id="UP001629244"/>
    </source>
</evidence>
<dbReference type="SUPFAM" id="SSF52266">
    <property type="entry name" value="SGNH hydrolase"/>
    <property type="match status" value="1"/>
</dbReference>
<evidence type="ECO:0000256" key="2">
    <source>
        <dbReference type="SAM" id="SignalP"/>
    </source>
</evidence>
<comment type="caution">
    <text evidence="4">The sequence shown here is derived from an EMBL/GenBank/DDBJ whole genome shotgun (WGS) entry which is preliminary data.</text>
</comment>
<feature type="chain" id="PRO_5047032179" evidence="2">
    <location>
        <begin position="21"/>
        <end position="627"/>
    </location>
</feature>
<dbReference type="Pfam" id="PF03629">
    <property type="entry name" value="SASA"/>
    <property type="match status" value="2"/>
</dbReference>
<organism evidence="4 5">
    <name type="scientific">Sphingomonas plantiphila</name>
    <dbReference type="NCBI Taxonomy" id="3163295"/>
    <lineage>
        <taxon>Bacteria</taxon>
        <taxon>Pseudomonadati</taxon>
        <taxon>Pseudomonadota</taxon>
        <taxon>Alphaproteobacteria</taxon>
        <taxon>Sphingomonadales</taxon>
        <taxon>Sphingomonadaceae</taxon>
        <taxon>Sphingomonas</taxon>
    </lineage>
</organism>
<keyword evidence="2" id="KW-0732">Signal</keyword>
<dbReference type="InterPro" id="IPR013783">
    <property type="entry name" value="Ig-like_fold"/>
</dbReference>
<feature type="domain" description="Sialate O-acetylesterase" evidence="3">
    <location>
        <begin position="103"/>
        <end position="208"/>
    </location>
</feature>
<reference evidence="4 5" key="1">
    <citation type="submission" date="2024-06" db="EMBL/GenBank/DDBJ databases">
        <authorList>
            <person name="Kaempfer P."/>
            <person name="Viver T."/>
        </authorList>
    </citation>
    <scope>NUCLEOTIDE SEQUENCE [LARGE SCALE GENOMIC DNA]</scope>
    <source>
        <strain evidence="4 5">ST-64</strain>
    </source>
</reference>
<dbReference type="PANTHER" id="PTHR22901:SF0">
    <property type="entry name" value="SIALATE O-ACETYLESTERASE"/>
    <property type="match status" value="1"/>
</dbReference>
<accession>A0ABW8YKY2</accession>
<dbReference type="EMBL" id="JBELQC010000001">
    <property type="protein sequence ID" value="MFL9840664.1"/>
    <property type="molecule type" value="Genomic_DNA"/>
</dbReference>
<proteinExistence type="predicted"/>
<evidence type="ECO:0000313" key="4">
    <source>
        <dbReference type="EMBL" id="MFL9840664.1"/>
    </source>
</evidence>
<gene>
    <name evidence="4" type="ORF">ABS767_06815</name>
</gene>
<dbReference type="InterPro" id="IPR005181">
    <property type="entry name" value="SASA"/>
</dbReference>
<evidence type="ECO:0000256" key="1">
    <source>
        <dbReference type="ARBA" id="ARBA00022801"/>
    </source>
</evidence>
<dbReference type="Gene3D" id="2.60.40.10">
    <property type="entry name" value="Immunoglobulins"/>
    <property type="match status" value="1"/>
</dbReference>
<dbReference type="SUPFAM" id="SSF49785">
    <property type="entry name" value="Galactose-binding domain-like"/>
    <property type="match status" value="1"/>
</dbReference>
<dbReference type="Gene3D" id="3.40.50.1110">
    <property type="entry name" value="SGNH hydrolase"/>
    <property type="match status" value="2"/>
</dbReference>
<evidence type="ECO:0000259" key="3">
    <source>
        <dbReference type="Pfam" id="PF03629"/>
    </source>
</evidence>
<dbReference type="PANTHER" id="PTHR22901">
    <property type="entry name" value="SIALATE O-ACETYLESTERASE"/>
    <property type="match status" value="1"/>
</dbReference>
<protein>
    <submittedName>
        <fullName evidence="4">Sialate O-acetylesterase</fullName>
    </submittedName>
</protein>
<dbReference type="InterPro" id="IPR039329">
    <property type="entry name" value="SIAE"/>
</dbReference>
<dbReference type="InterPro" id="IPR036514">
    <property type="entry name" value="SGNH_hydro_sf"/>
</dbReference>
<dbReference type="Proteomes" id="UP001629244">
    <property type="component" value="Unassembled WGS sequence"/>
</dbReference>
<dbReference type="InterPro" id="IPR008979">
    <property type="entry name" value="Galactose-bd-like_sf"/>
</dbReference>
<name>A0ABW8YKY2_9SPHN</name>
<keyword evidence="1" id="KW-0378">Hydrolase</keyword>
<feature type="domain" description="Sialate O-acetylesterase" evidence="3">
    <location>
        <begin position="422"/>
        <end position="530"/>
    </location>
</feature>
<feature type="signal peptide" evidence="2">
    <location>
        <begin position="1"/>
        <end position="20"/>
    </location>
</feature>
<dbReference type="Gene3D" id="2.60.120.260">
    <property type="entry name" value="Galactose-binding domain-like"/>
    <property type="match status" value="1"/>
</dbReference>
<keyword evidence="5" id="KW-1185">Reference proteome</keyword>
<sequence length="627" mass="67033">MKGAAALLAVTALAPLPVSAQLAFGPAIGDQAVLQRDKPIVVEGEAPAGTALTVTLGETIAQAKAGKDGHWRATFPAMKAGGPYRLRAATRDSAVEADGVMVGDVWLCSGQSNMELPVRRALDFDGQMNSAADPMLRLLTVPKATATKPRRTFGEPASWEASTRDTAPEFSAACWYMARELRKAEPGVAIGLIDASWGGTAIRAWLDPAATRKIYGADEATLLDAYDRDPLDANVRFAPRWIEWWRTQDKVEPWRTPNAVQWSPLPGIAPWDRLGEAPLQGLLGWAWFRRTITLTPDQARDGATLSLGIIDDGDQVFVNGRPVGNSYGWSNPRDYKVPGHYWKAGANEVLVAVWNSYGTGGFMGPADVLKLTLADGSSIPLGDQWRYWISTAKGSPPRPPWDAIAGLGLIGNAMVAPLGRIGLRGVAWYQGESDSGQTGYDVRLRGLIDGYRRQFSDPALQVLVVGLAGYGDPAPTPGESGWAQVRDEQRRAVAATPGTALVSAIDLGSRTDIHPGDKNELGKRLARAALGKPGPQAVSARRDGSDVVVSFDGVEGALTGWSGAPISFELCAQTCRFARATADGATVRVHGDGQPVTRVRYGWADTPVVNLYDAANMTPTSFELTVE</sequence>
<dbReference type="RefSeq" id="WP_408077597.1">
    <property type="nucleotide sequence ID" value="NZ_JBELQC010000001.1"/>
</dbReference>